<gene>
    <name evidence="1" type="ORF">EXM22_07405</name>
</gene>
<sequence length="314" mass="35248">MTQNISDNKLNLLSTRAGFNHALGHFKTSLSFSSDIEEGLNLADVLTEALEEGSISPQQLRPVLNLLLVDKFRYQNQSENLTIAVDSVDNLISTVSQWTMLDVVIAFYNSSGDLAVINPVNRDHWAQVLPLKRDELMVCLIKSRKDNDEKTEQAACKDFFNLLYGKKVKVKKAFIDPDVKPEEKAEIKAPVENTEVQEAAVSVNSKNVSAKISVLVTNELFHNGNVEAWKKIIASYKATHPGLEVLIWYDGEKINDINTLFKWGKVKHGTPILFSVAGDNIKDVSKLRKYFFEGASQRYEVFLRGAVNSVLDLF</sequence>
<dbReference type="RefSeq" id="WP_149485904.1">
    <property type="nucleotide sequence ID" value="NZ_CP036150.1"/>
</dbReference>
<dbReference type="KEGG" id="ock:EXM22_07405"/>
<dbReference type="AlphaFoldDB" id="A0A5C1QMQ1"/>
<protein>
    <submittedName>
        <fullName evidence="1">Uncharacterized protein</fullName>
    </submittedName>
</protein>
<dbReference type="Proteomes" id="UP000324209">
    <property type="component" value="Chromosome"/>
</dbReference>
<name>A0A5C1QMQ1_9SPIO</name>
<dbReference type="EMBL" id="CP036150">
    <property type="protein sequence ID" value="QEN07824.1"/>
    <property type="molecule type" value="Genomic_DNA"/>
</dbReference>
<evidence type="ECO:0000313" key="2">
    <source>
        <dbReference type="Proteomes" id="UP000324209"/>
    </source>
</evidence>
<dbReference type="OrthoDB" id="357189at2"/>
<keyword evidence="2" id="KW-1185">Reference proteome</keyword>
<organism evidence="1 2">
    <name type="scientific">Oceanispirochaeta crateris</name>
    <dbReference type="NCBI Taxonomy" id="2518645"/>
    <lineage>
        <taxon>Bacteria</taxon>
        <taxon>Pseudomonadati</taxon>
        <taxon>Spirochaetota</taxon>
        <taxon>Spirochaetia</taxon>
        <taxon>Spirochaetales</taxon>
        <taxon>Spirochaetaceae</taxon>
        <taxon>Oceanispirochaeta</taxon>
    </lineage>
</organism>
<reference evidence="1 2" key="1">
    <citation type="submission" date="2019-02" db="EMBL/GenBank/DDBJ databases">
        <title>Complete Genome Sequence and Methylome Analysis of free living Spirochaetas.</title>
        <authorList>
            <person name="Fomenkov A."/>
            <person name="Dubinina G."/>
            <person name="Leshcheva N."/>
            <person name="Mikheeva N."/>
            <person name="Grabovich M."/>
            <person name="Vincze T."/>
            <person name="Roberts R.J."/>
        </authorList>
    </citation>
    <scope>NUCLEOTIDE SEQUENCE [LARGE SCALE GENOMIC DNA]</scope>
    <source>
        <strain evidence="1 2">K2</strain>
    </source>
</reference>
<proteinExistence type="predicted"/>
<accession>A0A5C1QMQ1</accession>
<evidence type="ECO:0000313" key="1">
    <source>
        <dbReference type="EMBL" id="QEN07824.1"/>
    </source>
</evidence>